<dbReference type="Proteomes" id="UP000199101">
    <property type="component" value="Unassembled WGS sequence"/>
</dbReference>
<feature type="compositionally biased region" description="Basic residues" evidence="1">
    <location>
        <begin position="88"/>
        <end position="105"/>
    </location>
</feature>
<dbReference type="RefSeq" id="WP_245304853.1">
    <property type="nucleotide sequence ID" value="NZ_FMAG01000006.1"/>
</dbReference>
<organism evidence="2 3">
    <name type="scientific">Rhizobium multihospitium</name>
    <dbReference type="NCBI Taxonomy" id="410764"/>
    <lineage>
        <taxon>Bacteria</taxon>
        <taxon>Pseudomonadati</taxon>
        <taxon>Pseudomonadota</taxon>
        <taxon>Alphaproteobacteria</taxon>
        <taxon>Hyphomicrobiales</taxon>
        <taxon>Rhizobiaceae</taxon>
        <taxon>Rhizobium/Agrobacterium group</taxon>
        <taxon>Rhizobium</taxon>
    </lineage>
</organism>
<keyword evidence="3" id="KW-1185">Reference proteome</keyword>
<reference evidence="3" key="1">
    <citation type="submission" date="2016-08" db="EMBL/GenBank/DDBJ databases">
        <authorList>
            <person name="Varghese N."/>
            <person name="Submissions Spin"/>
        </authorList>
    </citation>
    <scope>NUCLEOTIDE SEQUENCE [LARGE SCALE GENOMIC DNA]</scope>
    <source>
        <strain evidence="3">HAMBI 2975</strain>
    </source>
</reference>
<feature type="region of interest" description="Disordered" evidence="1">
    <location>
        <begin position="82"/>
        <end position="117"/>
    </location>
</feature>
<evidence type="ECO:0000256" key="1">
    <source>
        <dbReference type="SAM" id="MobiDB-lite"/>
    </source>
</evidence>
<dbReference type="EMBL" id="FMAG01000006">
    <property type="protein sequence ID" value="SCB41648.1"/>
    <property type="molecule type" value="Genomic_DNA"/>
</dbReference>
<protein>
    <submittedName>
        <fullName evidence="2">Uncharacterized protein</fullName>
    </submittedName>
</protein>
<dbReference type="STRING" id="410764.GA0061103_5887"/>
<dbReference type="AlphaFoldDB" id="A0A1C3WP04"/>
<accession>A0A1C3WP04</accession>
<evidence type="ECO:0000313" key="2">
    <source>
        <dbReference type="EMBL" id="SCB41648.1"/>
    </source>
</evidence>
<name>A0A1C3WP04_9HYPH</name>
<evidence type="ECO:0000313" key="3">
    <source>
        <dbReference type="Proteomes" id="UP000199101"/>
    </source>
</evidence>
<gene>
    <name evidence="2" type="ORF">GA0061103_5887</name>
</gene>
<sequence>MSDPLSKLPMFATDREIAIAIVGKERASMYVKAVIPQLERKGFPRIDQLHDGRPVPLVRKFYDGYFGITAGFAAVAPDGEERLGEWKKSRRRPDKRTTVGRHRLPATRAAPTEETPE</sequence>
<proteinExistence type="predicted"/>